<evidence type="ECO:0000313" key="2">
    <source>
        <dbReference type="EMBL" id="MBO4206239.1"/>
    </source>
</evidence>
<gene>
    <name evidence="2" type="ORF">GSF22_09500</name>
</gene>
<comment type="caution">
    <text evidence="2">The sequence shown here is derived from an EMBL/GenBank/DDBJ whole genome shotgun (WGS) entry which is preliminary data.</text>
</comment>
<protein>
    <submittedName>
        <fullName evidence="2">Helix-turn-helix domain-containing protein</fullName>
    </submittedName>
</protein>
<feature type="non-terminal residue" evidence="2">
    <location>
        <position position="77"/>
    </location>
</feature>
<dbReference type="Gene3D" id="1.10.260.40">
    <property type="entry name" value="lambda repressor-like DNA-binding domains"/>
    <property type="match status" value="1"/>
</dbReference>
<keyword evidence="3" id="KW-1185">Reference proteome</keyword>
<dbReference type="CDD" id="cd00093">
    <property type="entry name" value="HTH_XRE"/>
    <property type="match status" value="1"/>
</dbReference>
<dbReference type="InterPro" id="IPR010982">
    <property type="entry name" value="Lambda_DNA-bd_dom_sf"/>
</dbReference>
<feature type="domain" description="HTH cro/C1-type" evidence="1">
    <location>
        <begin position="7"/>
        <end position="62"/>
    </location>
</feature>
<reference evidence="2 3" key="1">
    <citation type="submission" date="2019-12" db="EMBL/GenBank/DDBJ databases">
        <title>Whole genome sequencing of endophytic Actinobacterium Micromonospora sp. MPMI6T.</title>
        <authorList>
            <person name="Evv R."/>
            <person name="Podile A.R."/>
        </authorList>
    </citation>
    <scope>NUCLEOTIDE SEQUENCE [LARGE SCALE GENOMIC DNA]</scope>
    <source>
        <strain evidence="2 3">MPMI6</strain>
    </source>
</reference>
<sequence>MPFGVQLRTLRERAGLTQEELAERAGVTAHAVSALERGIRSRPYPRTVRSLAGALGISATDRAALLAASLPRPRTAD</sequence>
<dbReference type="EMBL" id="WVUH01000057">
    <property type="protein sequence ID" value="MBO4206239.1"/>
    <property type="molecule type" value="Genomic_DNA"/>
</dbReference>
<dbReference type="InterPro" id="IPR001387">
    <property type="entry name" value="Cro/C1-type_HTH"/>
</dbReference>
<dbReference type="SUPFAM" id="SSF47413">
    <property type="entry name" value="lambda repressor-like DNA-binding domains"/>
    <property type="match status" value="1"/>
</dbReference>
<dbReference type="Pfam" id="PF13560">
    <property type="entry name" value="HTH_31"/>
    <property type="match status" value="1"/>
</dbReference>
<name>A0ABS3VPD6_MICEH</name>
<proteinExistence type="predicted"/>
<evidence type="ECO:0000313" key="3">
    <source>
        <dbReference type="Proteomes" id="UP000823521"/>
    </source>
</evidence>
<dbReference type="PROSITE" id="PS50943">
    <property type="entry name" value="HTH_CROC1"/>
    <property type="match status" value="1"/>
</dbReference>
<evidence type="ECO:0000259" key="1">
    <source>
        <dbReference type="PROSITE" id="PS50943"/>
    </source>
</evidence>
<dbReference type="Proteomes" id="UP000823521">
    <property type="component" value="Unassembled WGS sequence"/>
</dbReference>
<accession>A0ABS3VPD6</accession>
<dbReference type="SMART" id="SM00530">
    <property type="entry name" value="HTH_XRE"/>
    <property type="match status" value="1"/>
</dbReference>
<organism evidence="2 3">
    <name type="scientific">Micromonospora echinofusca</name>
    <dbReference type="NCBI Taxonomy" id="47858"/>
    <lineage>
        <taxon>Bacteria</taxon>
        <taxon>Bacillati</taxon>
        <taxon>Actinomycetota</taxon>
        <taxon>Actinomycetes</taxon>
        <taxon>Micromonosporales</taxon>
        <taxon>Micromonosporaceae</taxon>
        <taxon>Micromonospora</taxon>
    </lineage>
</organism>